<dbReference type="Proteomes" id="UP000626026">
    <property type="component" value="Unassembled WGS sequence"/>
</dbReference>
<comment type="caution">
    <text evidence="2">The sequence shown here is derived from an EMBL/GenBank/DDBJ whole genome shotgun (WGS) entry which is preliminary data.</text>
</comment>
<evidence type="ECO:0000313" key="3">
    <source>
        <dbReference type="Proteomes" id="UP000626026"/>
    </source>
</evidence>
<dbReference type="Gene3D" id="3.20.20.80">
    <property type="entry name" value="Glycosidases"/>
    <property type="match status" value="1"/>
</dbReference>
<dbReference type="PANTHER" id="PTHR12631">
    <property type="entry name" value="ALPHA-L-IDURONIDASE"/>
    <property type="match status" value="1"/>
</dbReference>
<sequence length="438" mass="47353">MRIDRLAMAMLLAGSMGAHAQPAGRIQAWLGEGGVTAGLGVNVHFPPGRPRDLPRIRQLGFQVVRTDLLWAQVETGRGRYDWAAADVLLGDLEANGLQALFILAYSNPLYAERVPGRPDSPSLGYAAPQHGEARTAFMAFVRLAAARYQGRVAWEVWNEPDHNFGMPVDLRTYIGFAAEACGAVRAQDAGAVVLGPAASGFLRWFLEDFAEADRAGCFDAVSVHPYRDRAPEDVLEDWARLQGVVQRVAQAQGRTPPAIVNSEWGYSSTGGAWTRQRQADYVARLWLLDRMAGIPLTIIYDWWDDGPDASQKEASFGIVDHWGQPKPVHTALARIAGALRGLEYQGRVETFRTGEFLLAFGAAEGPTSVLVGWNTEAQGSMIVAPRRLCLAGQPAPLSPGCAPDGTQFVVAESLRLDTAPRIFSVGGDGSLRPAGPAR</sequence>
<accession>A0ABR7RHX4</accession>
<reference evidence="2 3" key="1">
    <citation type="journal article" date="2013" name="Int. J. Syst. Evol. Microbiol.">
        <title>Roseomonas aerophila sp. nov., isolated from air.</title>
        <authorList>
            <person name="Kim S.J."/>
            <person name="Weon H.Y."/>
            <person name="Ahn J.H."/>
            <person name="Hong S.B."/>
            <person name="Seok S.J."/>
            <person name="Whang K.S."/>
            <person name="Kwon S.W."/>
        </authorList>
    </citation>
    <scope>NUCLEOTIDE SEQUENCE [LARGE SCALE GENOMIC DNA]</scope>
    <source>
        <strain evidence="2 3">NBRC 108923</strain>
    </source>
</reference>
<evidence type="ECO:0000313" key="2">
    <source>
        <dbReference type="EMBL" id="MBC9206159.1"/>
    </source>
</evidence>
<keyword evidence="3" id="KW-1185">Reference proteome</keyword>
<dbReference type="EMBL" id="JACTVA010000005">
    <property type="protein sequence ID" value="MBC9206159.1"/>
    <property type="molecule type" value="Genomic_DNA"/>
</dbReference>
<gene>
    <name evidence="2" type="ORF">IBL26_04870</name>
</gene>
<keyword evidence="1" id="KW-0732">Signal</keyword>
<evidence type="ECO:0008006" key="4">
    <source>
        <dbReference type="Google" id="ProtNLM"/>
    </source>
</evidence>
<dbReference type="PANTHER" id="PTHR12631:SF10">
    <property type="entry name" value="BETA-XYLOSIDASE-LIKE PROTEIN-RELATED"/>
    <property type="match status" value="1"/>
</dbReference>
<dbReference type="InterPro" id="IPR017853">
    <property type="entry name" value="GH"/>
</dbReference>
<feature type="chain" id="PRO_5046463849" description="Glycoside hydrolase family 5 domain-containing protein" evidence="1">
    <location>
        <begin position="21"/>
        <end position="438"/>
    </location>
</feature>
<dbReference type="RefSeq" id="WP_187783336.1">
    <property type="nucleotide sequence ID" value="NZ_JACTVA010000005.1"/>
</dbReference>
<dbReference type="SUPFAM" id="SSF51445">
    <property type="entry name" value="(Trans)glycosidases"/>
    <property type="match status" value="1"/>
</dbReference>
<evidence type="ECO:0000256" key="1">
    <source>
        <dbReference type="SAM" id="SignalP"/>
    </source>
</evidence>
<protein>
    <recommendedName>
        <fullName evidence="4">Glycoside hydrolase family 5 domain-containing protein</fullName>
    </recommendedName>
</protein>
<proteinExistence type="predicted"/>
<name>A0ABR7RHX4_9PROT</name>
<dbReference type="InterPro" id="IPR051923">
    <property type="entry name" value="Glycosyl_Hydrolase_39"/>
</dbReference>
<organism evidence="2 3">
    <name type="scientific">Teichococcus aerophilus</name>
    <dbReference type="NCBI Taxonomy" id="1224513"/>
    <lineage>
        <taxon>Bacteria</taxon>
        <taxon>Pseudomonadati</taxon>
        <taxon>Pseudomonadota</taxon>
        <taxon>Alphaproteobacteria</taxon>
        <taxon>Acetobacterales</taxon>
        <taxon>Roseomonadaceae</taxon>
        <taxon>Roseomonas</taxon>
    </lineage>
</organism>
<feature type="signal peptide" evidence="1">
    <location>
        <begin position="1"/>
        <end position="20"/>
    </location>
</feature>